<keyword evidence="2" id="KW-1185">Reference proteome</keyword>
<dbReference type="EMBL" id="BRLB01000001">
    <property type="protein sequence ID" value="GKX28074.1"/>
    <property type="molecule type" value="Genomic_DNA"/>
</dbReference>
<dbReference type="RefSeq" id="WP_281812013.1">
    <property type="nucleotide sequence ID" value="NZ_BRLB01000001.1"/>
</dbReference>
<comment type="caution">
    <text evidence="1">The sequence shown here is derived from an EMBL/GenBank/DDBJ whole genome shotgun (WGS) entry which is preliminary data.</text>
</comment>
<proteinExistence type="predicted"/>
<protein>
    <submittedName>
        <fullName evidence="1">Uncharacterized protein</fullName>
    </submittedName>
</protein>
<dbReference type="Proteomes" id="UP001144256">
    <property type="component" value="Unassembled WGS sequence"/>
</dbReference>
<gene>
    <name evidence="1" type="ORF">SH1V18_05540</name>
</gene>
<reference evidence="1" key="1">
    <citation type="submission" date="2022-06" db="EMBL/GenBank/DDBJ databases">
        <title>Vallitalea longa sp. nov., an anaerobic bacterium isolated from marine sediment.</title>
        <authorList>
            <person name="Hirano S."/>
            <person name="Terahara T."/>
            <person name="Mori K."/>
            <person name="Hamada M."/>
            <person name="Matsumoto R."/>
            <person name="Kobayashi T."/>
        </authorList>
    </citation>
    <scope>NUCLEOTIDE SEQUENCE</scope>
    <source>
        <strain evidence="1">SH18-1</strain>
    </source>
</reference>
<dbReference type="AlphaFoldDB" id="A0A9W5Y9X4"/>
<sequence>MKKINYKYIILMIFVLFLPDIFSHVKTDIKIQVQKKRNNDTFDKLEKEFKDIIINMDAMDSYEEEVIVDLIFQKPVKEKYDIYLSKEYIDSLNKLEKLLDDMERVITLNTEVRYGRLNKCYSDINSIIEMIENLDKNEGSKAIIDEMISKY</sequence>
<name>A0A9W5Y9X4_9FIRM</name>
<evidence type="ECO:0000313" key="2">
    <source>
        <dbReference type="Proteomes" id="UP001144256"/>
    </source>
</evidence>
<evidence type="ECO:0000313" key="1">
    <source>
        <dbReference type="EMBL" id="GKX28074.1"/>
    </source>
</evidence>
<accession>A0A9W5Y9X4</accession>
<organism evidence="1 2">
    <name type="scientific">Vallitalea longa</name>
    <dbReference type="NCBI Taxonomy" id="2936439"/>
    <lineage>
        <taxon>Bacteria</taxon>
        <taxon>Bacillati</taxon>
        <taxon>Bacillota</taxon>
        <taxon>Clostridia</taxon>
        <taxon>Lachnospirales</taxon>
        <taxon>Vallitaleaceae</taxon>
        <taxon>Vallitalea</taxon>
    </lineage>
</organism>